<feature type="signal peptide" evidence="1">
    <location>
        <begin position="1"/>
        <end position="27"/>
    </location>
</feature>
<name>A0ABV3NE28_9ACTO</name>
<dbReference type="Proteomes" id="UP001555100">
    <property type="component" value="Unassembled WGS sequence"/>
</dbReference>
<accession>A0ABV3NE28</accession>
<gene>
    <name evidence="2" type="ORF">V3M73_10645</name>
</gene>
<dbReference type="RefSeq" id="WP_129546661.1">
    <property type="nucleotide sequence ID" value="NZ_CP033902.1"/>
</dbReference>
<dbReference type="EMBL" id="JBAGNM010000032">
    <property type="protein sequence ID" value="MEW6955474.1"/>
    <property type="molecule type" value="Genomic_DNA"/>
</dbReference>
<keyword evidence="3" id="KW-1185">Reference proteome</keyword>
<sequence length="168" mass="17703">MMKTSKIVIAGLTSVALMFGSVGVANAQPYESPSSVATVSENPEELARTARAMELLLGYYDSIPNDVLAQGEEAVKAWQEDHPIPMVRASFWGCLGSVAWAIGSNVVSVAKIAKIKKYMQALGGVKEAVRLMWGASFKLEKMKAAGGALAGLGAEILGIKGVKDQCLS</sequence>
<reference evidence="2 3" key="1">
    <citation type="submission" date="2024-01" db="EMBL/GenBank/DDBJ databases">
        <title>Genomic analysis and antimicrobial resistance profiles of Trueperella pyogenes isolated from domestic and wild animals.</title>
        <authorList>
            <person name="Magossi G."/>
            <person name="Gzyl K.E."/>
            <person name="Holman D.B."/>
            <person name="Amat S."/>
        </authorList>
    </citation>
    <scope>NUCLEOTIDE SEQUENCE [LARGE SCALE GENOMIC DNA]</scope>
    <source>
        <strain evidence="2 3">1494</strain>
    </source>
</reference>
<evidence type="ECO:0000256" key="1">
    <source>
        <dbReference type="SAM" id="SignalP"/>
    </source>
</evidence>
<feature type="chain" id="PRO_5047458632" evidence="1">
    <location>
        <begin position="28"/>
        <end position="168"/>
    </location>
</feature>
<evidence type="ECO:0000313" key="3">
    <source>
        <dbReference type="Proteomes" id="UP001555100"/>
    </source>
</evidence>
<organism evidence="2 3">
    <name type="scientific">Trueperella pyogenes</name>
    <dbReference type="NCBI Taxonomy" id="1661"/>
    <lineage>
        <taxon>Bacteria</taxon>
        <taxon>Bacillati</taxon>
        <taxon>Actinomycetota</taxon>
        <taxon>Actinomycetes</taxon>
        <taxon>Actinomycetales</taxon>
        <taxon>Actinomycetaceae</taxon>
        <taxon>Trueperella</taxon>
    </lineage>
</organism>
<protein>
    <submittedName>
        <fullName evidence="2">Uncharacterized protein</fullName>
    </submittedName>
</protein>
<comment type="caution">
    <text evidence="2">The sequence shown here is derived from an EMBL/GenBank/DDBJ whole genome shotgun (WGS) entry which is preliminary data.</text>
</comment>
<keyword evidence="1" id="KW-0732">Signal</keyword>
<proteinExistence type="predicted"/>
<evidence type="ECO:0000313" key="2">
    <source>
        <dbReference type="EMBL" id="MEW6955474.1"/>
    </source>
</evidence>